<evidence type="ECO:0000313" key="1">
    <source>
        <dbReference type="EMBL" id="GAP35638.1"/>
    </source>
</evidence>
<dbReference type="InterPro" id="IPR036388">
    <property type="entry name" value="WH-like_DNA-bd_sf"/>
</dbReference>
<accession>A0A0K8NZ24</accession>
<dbReference type="EMBL" id="BBYR01000026">
    <property type="protein sequence ID" value="GAP35638.1"/>
    <property type="molecule type" value="Genomic_DNA"/>
</dbReference>
<gene>
    <name evidence="1" type="ORF">ISF6_1411</name>
</gene>
<dbReference type="Gene3D" id="1.10.10.10">
    <property type="entry name" value="Winged helix-like DNA-binding domain superfamily/Winged helix DNA-binding domain"/>
    <property type="match status" value="1"/>
</dbReference>
<reference evidence="2" key="1">
    <citation type="submission" date="2015-07" db="EMBL/GenBank/DDBJ databases">
        <title>Discovery of a poly(ethylene terephthalate assimilation.</title>
        <authorList>
            <person name="Yoshida S."/>
            <person name="Hiraga K."/>
            <person name="Takehana T."/>
            <person name="Taniguchi I."/>
            <person name="Yamaji H."/>
            <person name="Maeda Y."/>
            <person name="Toyohara K."/>
            <person name="Miyamoto K."/>
            <person name="Kimura Y."/>
            <person name="Oda K."/>
        </authorList>
    </citation>
    <scope>NUCLEOTIDE SEQUENCE [LARGE SCALE GENOMIC DNA]</scope>
    <source>
        <strain evidence="2">NBRC 110686 / TISTR 2288 / 201-F6</strain>
    </source>
</reference>
<proteinExistence type="predicted"/>
<dbReference type="SUPFAM" id="SSF88659">
    <property type="entry name" value="Sigma3 and sigma4 domains of RNA polymerase sigma factors"/>
    <property type="match status" value="1"/>
</dbReference>
<sequence length="188" mass="20644">MPSPTCDPAELVRLHGERGDILYRTLGRLMAGLGSAEVDAACHETWRRTRAQPRADPWLTLLRQACLVAEEHLARHTVLDAAPALLSHQAAAAHAAWLAVPAPPPGAVVSDGEEIRHWRRLGDVMLIALAELPLQHRAALLLHHDLMLPLSDIALVLQQPTQTVHEMVWTALLHLRCRVGDTLLVPHG</sequence>
<dbReference type="InterPro" id="IPR013324">
    <property type="entry name" value="RNA_pol_sigma_r3/r4-like"/>
</dbReference>
<organism evidence="1 2">
    <name type="scientific">Piscinibacter sakaiensis</name>
    <name type="common">Ideonella sakaiensis</name>
    <dbReference type="NCBI Taxonomy" id="1547922"/>
    <lineage>
        <taxon>Bacteria</taxon>
        <taxon>Pseudomonadati</taxon>
        <taxon>Pseudomonadota</taxon>
        <taxon>Betaproteobacteria</taxon>
        <taxon>Burkholderiales</taxon>
        <taxon>Sphaerotilaceae</taxon>
        <taxon>Piscinibacter</taxon>
    </lineage>
</organism>
<reference evidence="1 2" key="2">
    <citation type="journal article" date="2016" name="Science">
        <title>A bacterium that degrades and assimilates poly(ethylene terephthalate).</title>
        <authorList>
            <person name="Yoshida S."/>
            <person name="Hiraga K."/>
            <person name="Takehana T."/>
            <person name="Taniguchi I."/>
            <person name="Yamaji H."/>
            <person name="Maeda Y."/>
            <person name="Toyohara K."/>
            <person name="Miyamoto K."/>
            <person name="Kimura Y."/>
            <person name="Oda K."/>
        </authorList>
    </citation>
    <scope>NUCLEOTIDE SEQUENCE [LARGE SCALE GENOMIC DNA]</scope>
    <source>
        <strain evidence="2">NBRC 110686 / TISTR 2288 / 201-F6</strain>
    </source>
</reference>
<comment type="caution">
    <text evidence="1">The sequence shown here is derived from an EMBL/GenBank/DDBJ whole genome shotgun (WGS) entry which is preliminary data.</text>
</comment>
<keyword evidence="2" id="KW-1185">Reference proteome</keyword>
<name>A0A0K8NZ24_PISS1</name>
<dbReference type="Proteomes" id="UP000037660">
    <property type="component" value="Unassembled WGS sequence"/>
</dbReference>
<protein>
    <submittedName>
        <fullName evidence="1">Uncharacterized protein</fullName>
    </submittedName>
</protein>
<evidence type="ECO:0000313" key="2">
    <source>
        <dbReference type="Proteomes" id="UP000037660"/>
    </source>
</evidence>
<dbReference type="AlphaFoldDB" id="A0A0K8NZ24"/>